<proteinExistence type="predicted"/>
<name>A0A1I3D1W9_9PLAN</name>
<dbReference type="AlphaFoldDB" id="A0A1I3D1W9"/>
<organism evidence="2 3">
    <name type="scientific">Planctomicrobium piriforme</name>
    <dbReference type="NCBI Taxonomy" id="1576369"/>
    <lineage>
        <taxon>Bacteria</taxon>
        <taxon>Pseudomonadati</taxon>
        <taxon>Planctomycetota</taxon>
        <taxon>Planctomycetia</taxon>
        <taxon>Planctomycetales</taxon>
        <taxon>Planctomycetaceae</taxon>
        <taxon>Planctomicrobium</taxon>
    </lineage>
</organism>
<gene>
    <name evidence="2" type="ORF">SAMN05421753_10358</name>
</gene>
<reference evidence="3" key="1">
    <citation type="submission" date="2016-10" db="EMBL/GenBank/DDBJ databases">
        <authorList>
            <person name="Varghese N."/>
            <person name="Submissions S."/>
        </authorList>
    </citation>
    <scope>NUCLEOTIDE SEQUENCE [LARGE SCALE GENOMIC DNA]</scope>
    <source>
        <strain evidence="3">DSM 26348</strain>
    </source>
</reference>
<dbReference type="EMBL" id="FOQD01000003">
    <property type="protein sequence ID" value="SFH80702.1"/>
    <property type="molecule type" value="Genomic_DNA"/>
</dbReference>
<evidence type="ECO:0000313" key="3">
    <source>
        <dbReference type="Proteomes" id="UP000199518"/>
    </source>
</evidence>
<feature type="compositionally biased region" description="Polar residues" evidence="1">
    <location>
        <begin position="530"/>
        <end position="540"/>
    </location>
</feature>
<protein>
    <recommendedName>
        <fullName evidence="4">OstA-like protein</fullName>
    </recommendedName>
</protein>
<accession>A0A1I3D1W9</accession>
<dbReference type="RefSeq" id="WP_139228244.1">
    <property type="nucleotide sequence ID" value="NZ_FOQD01000003.1"/>
</dbReference>
<sequence>MSRFLITMTVMGCLLGASQVYSFMITPMTAVVASKGPELPPEETAIRPPAMFEQQAMEVFPDAEWTHTAEQTWQMAENVSLYFREHQRVPGSGNTIQISPVAIVWKDPKRPGAKPFRVLAQRAQIKFQNSFFDTAISLTDAKPGRIVWGSLEGAVHIDGPDGLQIDGQNFKFEEESLQLYSDYPIKFAYGPTPQDKRQLSGTANQIQLTFLPSSEALLGRDMPRIAGLAQVLLRRNVVLDTIFEQQGIPRAARLTSAGSLLYDAVKREATMDDQVRVTHRMNKLGKTLQDAIACEWLHLQFESTKPTAVVEEPSPKGAFEGLVFRSLRAQGSLAGKGTRLKVTSDEQDVTAVMQDLTYDAIQRRAVMVDQEQVVIQRGQATFLCPQIGVQHSATNSLEYLECRGPGQLEVLQEGLGTQPLMARWAARVQVSPDPEAKVHQIRIEQRAQLSVPDQFGVAADVLRLWVDLERVQSAQSGTGEPGKLLSKALPLKRARAEGRVQFDSSMIKVLRSDLIDAVITPGLLGEKSPAANSPLGNSGNSKEKEREQDPWTVEADELLLSLVHDSSVAAMDVRQVKGHGNIRIQHDPAEAMSMGPRKVDGPLVLTGVDLLAENAGGVQQTLIVRGEVDSNGQIQKRADISLGTTHLWGGQITFSRHENRVDVPGPGGLSVPIPRKQPAAVPMAPPILDIIWGEGMTFDGSAARFWGKITASLPSEQESISRLLCEDLTAKLNQRISFIDPQSRNGEINIESITGRHNVILEAYEYQQTKLSAVRRAEVAEFELQQSTGDFRGEGPGEIHSWTLGDQVRFTPGETPQANQPARSSPSNKWRYSSVKFSGKIDGNMNRNEARLNDRVEVITAPVDKPMVKFDRDKLSAKTPEAENAVWMKCHQLRIVRELLADQKTSSVEVFATGATELEGHAFHAYADELTYDESRGQFVLRGLGREATLYYQQEVGKPSTTSAARHIQFTPAKREIAINGSTGLNGSY</sequence>
<feature type="region of interest" description="Disordered" evidence="1">
    <location>
        <begin position="526"/>
        <end position="548"/>
    </location>
</feature>
<dbReference type="OrthoDB" id="208320at2"/>
<evidence type="ECO:0000256" key="1">
    <source>
        <dbReference type="SAM" id="MobiDB-lite"/>
    </source>
</evidence>
<evidence type="ECO:0000313" key="2">
    <source>
        <dbReference type="EMBL" id="SFH80702.1"/>
    </source>
</evidence>
<dbReference type="Proteomes" id="UP000199518">
    <property type="component" value="Unassembled WGS sequence"/>
</dbReference>
<keyword evidence="3" id="KW-1185">Reference proteome</keyword>
<evidence type="ECO:0008006" key="4">
    <source>
        <dbReference type="Google" id="ProtNLM"/>
    </source>
</evidence>